<dbReference type="InterPro" id="IPR012340">
    <property type="entry name" value="NA-bd_OB-fold"/>
</dbReference>
<proteinExistence type="predicted"/>
<dbReference type="EMBL" id="BDGG01000005">
    <property type="protein sequence ID" value="GAU99904.1"/>
    <property type="molecule type" value="Genomic_DNA"/>
</dbReference>
<accession>A0A1D1VE29</accession>
<evidence type="ECO:0000256" key="1">
    <source>
        <dbReference type="SAM" id="MobiDB-lite"/>
    </source>
</evidence>
<sequence>MGGVRKKARKENADEVSKNAAPNGDTAAGKADIIGKNTAASEDASTKTETDGSAKDKYGLSALMLARKGGNMADLTKVKDLTAILTGRLVWIRVHLQSSRAEGKQCVFVLRQQ</sequence>
<dbReference type="STRING" id="947166.A0A1D1VE29"/>
<evidence type="ECO:0000313" key="3">
    <source>
        <dbReference type="Proteomes" id="UP000186922"/>
    </source>
</evidence>
<dbReference type="Proteomes" id="UP000186922">
    <property type="component" value="Unassembled WGS sequence"/>
</dbReference>
<dbReference type="Gene3D" id="2.40.50.140">
    <property type="entry name" value="Nucleic acid-binding proteins"/>
    <property type="match status" value="1"/>
</dbReference>
<dbReference type="AlphaFoldDB" id="A0A1D1VE29"/>
<gene>
    <name evidence="2" type="primary">RvY_10839-1</name>
    <name evidence="2" type="synonym">RvY_10839.1</name>
    <name evidence="2" type="ORF">RvY_10839</name>
</gene>
<organism evidence="2 3">
    <name type="scientific">Ramazzottius varieornatus</name>
    <name type="common">Water bear</name>
    <name type="synonym">Tardigrade</name>
    <dbReference type="NCBI Taxonomy" id="947166"/>
    <lineage>
        <taxon>Eukaryota</taxon>
        <taxon>Metazoa</taxon>
        <taxon>Ecdysozoa</taxon>
        <taxon>Tardigrada</taxon>
        <taxon>Eutardigrada</taxon>
        <taxon>Parachela</taxon>
        <taxon>Hypsibioidea</taxon>
        <taxon>Ramazzottiidae</taxon>
        <taxon>Ramazzottius</taxon>
    </lineage>
</organism>
<keyword evidence="3" id="KW-1185">Reference proteome</keyword>
<name>A0A1D1VE29_RAMVA</name>
<reference evidence="2 3" key="1">
    <citation type="journal article" date="2016" name="Nat. Commun.">
        <title>Extremotolerant tardigrade genome and improved radiotolerance of human cultured cells by tardigrade-unique protein.</title>
        <authorList>
            <person name="Hashimoto T."/>
            <person name="Horikawa D.D."/>
            <person name="Saito Y."/>
            <person name="Kuwahara H."/>
            <person name="Kozuka-Hata H."/>
            <person name="Shin-I T."/>
            <person name="Minakuchi Y."/>
            <person name="Ohishi K."/>
            <person name="Motoyama A."/>
            <person name="Aizu T."/>
            <person name="Enomoto A."/>
            <person name="Kondo K."/>
            <person name="Tanaka S."/>
            <person name="Hara Y."/>
            <person name="Koshikawa S."/>
            <person name="Sagara H."/>
            <person name="Miura T."/>
            <person name="Yokobori S."/>
            <person name="Miyagawa K."/>
            <person name="Suzuki Y."/>
            <person name="Kubo T."/>
            <person name="Oyama M."/>
            <person name="Kohara Y."/>
            <person name="Fujiyama A."/>
            <person name="Arakawa K."/>
            <person name="Katayama T."/>
            <person name="Toyoda A."/>
            <person name="Kunieda T."/>
        </authorList>
    </citation>
    <scope>NUCLEOTIDE SEQUENCE [LARGE SCALE GENOMIC DNA]</scope>
    <source>
        <strain evidence="2 3">YOKOZUNA-1</strain>
    </source>
</reference>
<feature type="compositionally biased region" description="Basic and acidic residues" evidence="1">
    <location>
        <begin position="44"/>
        <end position="54"/>
    </location>
</feature>
<comment type="caution">
    <text evidence="2">The sequence shown here is derived from an EMBL/GenBank/DDBJ whole genome shotgun (WGS) entry which is preliminary data.</text>
</comment>
<feature type="region of interest" description="Disordered" evidence="1">
    <location>
        <begin position="1"/>
        <end position="54"/>
    </location>
</feature>
<dbReference type="OrthoDB" id="372395at2759"/>
<protein>
    <submittedName>
        <fullName evidence="2">Uncharacterized protein</fullName>
    </submittedName>
</protein>
<evidence type="ECO:0000313" key="2">
    <source>
        <dbReference type="EMBL" id="GAU99904.1"/>
    </source>
</evidence>